<geneLocation type="plasmid" evidence="2 3">
    <name>megaplasmid</name>
</geneLocation>
<reference evidence="3" key="1">
    <citation type="journal article" date="2010" name="PLoS ONE">
        <title>The complete genome sequence of Cupriavidus metallidurans strain CH34, a master survivalist in harsh and anthropogenic environments.</title>
        <authorList>
            <person name="Janssen P.J."/>
            <person name="Van Houdt R."/>
            <person name="Moors H."/>
            <person name="Monsieurs P."/>
            <person name="Morin N."/>
            <person name="Michaux A."/>
            <person name="Benotmane M.A."/>
            <person name="Leys N."/>
            <person name="Vallaeys T."/>
            <person name="Lapidus A."/>
            <person name="Monchy S."/>
            <person name="Medigue C."/>
            <person name="Taghavi S."/>
            <person name="McCorkle S."/>
            <person name="Dunn J."/>
            <person name="van der Lelie D."/>
            <person name="Mergeay M."/>
        </authorList>
    </citation>
    <scope>NUCLEOTIDE SEQUENCE [LARGE SCALE GENOMIC DNA]</scope>
    <source>
        <strain evidence="3">ATCC 43123 / DSM 2839 / NBRC 102507 / CH34</strain>
    </source>
</reference>
<keyword evidence="3" id="KW-1185">Reference proteome</keyword>
<organism evidence="2 3">
    <name type="scientific">Cupriavidus metallidurans (strain ATCC 43123 / DSM 2839 / NBRC 102507 / CH34)</name>
    <name type="common">Ralstonia metallidurans</name>
    <dbReference type="NCBI Taxonomy" id="266264"/>
    <lineage>
        <taxon>Bacteria</taxon>
        <taxon>Pseudomonadati</taxon>
        <taxon>Pseudomonadota</taxon>
        <taxon>Betaproteobacteria</taxon>
        <taxon>Burkholderiales</taxon>
        <taxon>Burkholderiaceae</taxon>
        <taxon>Cupriavidus</taxon>
    </lineage>
</organism>
<keyword evidence="1" id="KW-0732">Signal</keyword>
<dbReference type="KEGG" id="rme:Rmet_5183"/>
<keyword evidence="2" id="KW-0614">Plasmid</keyword>
<sequence>MEKIITTIALTTLCSVAHAGMFSTRTYGDGVENVGDKISDLVTDRFTQVFDANTYSVVVIFQHAQVGQDNVCMAIAGVSRRQSPDKQTLPIPAWRLTSTHLQRNSGTLDYARKEACLLSAIRSAVQDLMQVEPEAVRANSARSLANPAK</sequence>
<dbReference type="eggNOG" id="ENOG502ZI2I">
    <property type="taxonomic scope" value="Bacteria"/>
</dbReference>
<name>Q1LCT4_CUPMC</name>
<proteinExistence type="predicted"/>
<protein>
    <submittedName>
        <fullName evidence="2">Uncharacterized protein</fullName>
    </submittedName>
</protein>
<dbReference type="HOGENOM" id="CLU_1748147_0_0_4"/>
<feature type="signal peptide" evidence="1">
    <location>
        <begin position="1"/>
        <end position="19"/>
    </location>
</feature>
<feature type="chain" id="PRO_5004193319" evidence="1">
    <location>
        <begin position="20"/>
        <end position="149"/>
    </location>
</feature>
<accession>Q1LCT4</accession>
<dbReference type="Proteomes" id="UP000002429">
    <property type="component" value="Plasmid megaplasmid"/>
</dbReference>
<evidence type="ECO:0000313" key="3">
    <source>
        <dbReference type="Proteomes" id="UP000002429"/>
    </source>
</evidence>
<dbReference type="AlphaFoldDB" id="Q1LCT4"/>
<evidence type="ECO:0000313" key="2">
    <source>
        <dbReference type="EMBL" id="ABF12042.1"/>
    </source>
</evidence>
<evidence type="ECO:0000256" key="1">
    <source>
        <dbReference type="SAM" id="SignalP"/>
    </source>
</evidence>
<dbReference type="EMBL" id="CP000353">
    <property type="protein sequence ID" value="ABF12042.1"/>
    <property type="molecule type" value="Genomic_DNA"/>
</dbReference>
<dbReference type="RefSeq" id="WP_011519588.1">
    <property type="nucleotide sequence ID" value="NC_007974.2"/>
</dbReference>
<gene>
    <name evidence="2" type="ordered locus">Rmet_5183</name>
</gene>